<dbReference type="InterPro" id="IPR011057">
    <property type="entry name" value="Mss4-like_sf"/>
</dbReference>
<dbReference type="EMBL" id="LATX01001158">
    <property type="protein sequence ID" value="KTB43473.1"/>
    <property type="molecule type" value="Genomic_DNA"/>
</dbReference>
<dbReference type="InterPro" id="IPR007515">
    <property type="entry name" value="Mss4"/>
</dbReference>
<dbReference type="CDD" id="cd04301">
    <property type="entry name" value="NAT_SF"/>
    <property type="match status" value="1"/>
</dbReference>
<dbReference type="PANTHER" id="PTHR10908">
    <property type="entry name" value="SEROTONIN N-ACETYLTRANSFERASE"/>
    <property type="match status" value="1"/>
</dbReference>
<sequence length="344" mass="37763">MNTRDLVFDLVSASELADAIAIEEEGYPVDEAASLSSFQLRQSQAGEFFLGAFLPNAPGSRRIIGYICSTLADGNTLTHESMSKHVPGSTSVCIHSVCVSSSHRREGIALRLLKEYLTRLKDMGRYERVLLIAHEELIPLYQKAGFELVGKSSVQHGSRPWFEMCYVLPSDSTRNDNPKQEPAILPSQLSSNVWEVLSASQPKVEPKLFTSFSNGMNELVEEGSGGMTNKTDLMCPRCGSVILLRGVGSLKERSSVELNIGTETHSLLPPLPPPSEKVSWWLTTPSPMKFENIGFSRTVQANPLPSGKKMKLLACAECDLGPLGWCEEAGTEFWLAPGRVGYRL</sequence>
<dbReference type="PROSITE" id="PS51796">
    <property type="entry name" value="MSS4"/>
    <property type="match status" value="1"/>
</dbReference>
<dbReference type="eggNOG" id="KOG4144">
    <property type="taxonomic scope" value="Eukaryota"/>
</dbReference>
<evidence type="ECO:0000256" key="4">
    <source>
        <dbReference type="ARBA" id="ARBA00022927"/>
    </source>
</evidence>
<comment type="caution">
    <text evidence="7">The sequence shown here is derived from an EMBL/GenBank/DDBJ whole genome shotgun (WGS) entry which is preliminary data.</text>
</comment>
<dbReference type="SUPFAM" id="SSF51316">
    <property type="entry name" value="Mss4-like"/>
    <property type="match status" value="1"/>
</dbReference>
<dbReference type="Gene3D" id="3.40.630.30">
    <property type="match status" value="1"/>
</dbReference>
<dbReference type="SUPFAM" id="SSF55729">
    <property type="entry name" value="Acyl-CoA N-acyltransferases (Nat)"/>
    <property type="match status" value="1"/>
</dbReference>
<feature type="domain" description="N-acetyltransferase" evidence="6">
    <location>
        <begin position="6"/>
        <end position="169"/>
    </location>
</feature>
<dbReference type="GO" id="GO:0005085">
    <property type="term" value="F:guanyl-nucleotide exchange factor activity"/>
    <property type="evidence" value="ECO:0007669"/>
    <property type="project" value="UniProtKB-KW"/>
</dbReference>
<evidence type="ECO:0000313" key="7">
    <source>
        <dbReference type="EMBL" id="KTB43473.1"/>
    </source>
</evidence>
<dbReference type="GO" id="GO:0004059">
    <property type="term" value="F:aralkylamine N-acetyltransferase activity"/>
    <property type="evidence" value="ECO:0007669"/>
    <property type="project" value="TreeGrafter"/>
</dbReference>
<proteinExistence type="predicted"/>
<keyword evidence="4" id="KW-0653">Protein transport</keyword>
<reference evidence="7 8" key="1">
    <citation type="submission" date="2015-12" db="EMBL/GenBank/DDBJ databases">
        <title>Draft genome sequence of Moniliophthora roreri, the causal agent of frosty pod rot of cacao.</title>
        <authorList>
            <person name="Aime M.C."/>
            <person name="Diaz-Valderrama J.R."/>
            <person name="Kijpornyongpan T."/>
            <person name="Phillips-Mora W."/>
        </authorList>
    </citation>
    <scope>NUCLEOTIDE SEQUENCE [LARGE SCALE GENOMIC DNA]</scope>
    <source>
        <strain evidence="7 8">MCA 2952</strain>
    </source>
</reference>
<dbReference type="Pfam" id="PF13673">
    <property type="entry name" value="Acetyltransf_10"/>
    <property type="match status" value="1"/>
</dbReference>
<evidence type="ECO:0000256" key="3">
    <source>
        <dbReference type="ARBA" id="ARBA00022679"/>
    </source>
</evidence>
<evidence type="ECO:0000256" key="5">
    <source>
        <dbReference type="ARBA" id="ARBA00023315"/>
    </source>
</evidence>
<dbReference type="InterPro" id="IPR011323">
    <property type="entry name" value="Mss4/transl-control_tumour"/>
</dbReference>
<dbReference type="InterPro" id="IPR051635">
    <property type="entry name" value="SNAT-like"/>
</dbReference>
<keyword evidence="2" id="KW-0344">Guanine-nucleotide releasing factor</keyword>
<dbReference type="PANTHER" id="PTHR10908:SF0">
    <property type="entry name" value="SEROTONIN N-ACETYLTRANSFERASE"/>
    <property type="match status" value="1"/>
</dbReference>
<accession>A0A0W0G4I4</accession>
<gene>
    <name evidence="7" type="ORF">WG66_3950</name>
</gene>
<evidence type="ECO:0000256" key="2">
    <source>
        <dbReference type="ARBA" id="ARBA00022658"/>
    </source>
</evidence>
<dbReference type="Pfam" id="PF04421">
    <property type="entry name" value="Mss4"/>
    <property type="match status" value="1"/>
</dbReference>
<dbReference type="Gene3D" id="2.170.150.10">
    <property type="entry name" value="Metal Binding Protein, Guanine Nucleotide Exchange Factor, Chain A"/>
    <property type="match status" value="1"/>
</dbReference>
<evidence type="ECO:0000259" key="6">
    <source>
        <dbReference type="PROSITE" id="PS51186"/>
    </source>
</evidence>
<keyword evidence="5 7" id="KW-0012">Acyltransferase</keyword>
<evidence type="ECO:0000256" key="1">
    <source>
        <dbReference type="ARBA" id="ARBA00022448"/>
    </source>
</evidence>
<dbReference type="AlphaFoldDB" id="A0A0W0G4I4"/>
<dbReference type="Proteomes" id="UP000054988">
    <property type="component" value="Unassembled WGS sequence"/>
</dbReference>
<dbReference type="PROSITE" id="PS51186">
    <property type="entry name" value="GNAT"/>
    <property type="match status" value="1"/>
</dbReference>
<dbReference type="GO" id="GO:0005737">
    <property type="term" value="C:cytoplasm"/>
    <property type="evidence" value="ECO:0007669"/>
    <property type="project" value="TreeGrafter"/>
</dbReference>
<keyword evidence="3 7" id="KW-0808">Transferase</keyword>
<organism evidence="7 8">
    <name type="scientific">Moniliophthora roreri</name>
    <name type="common">Frosty pod rot fungus</name>
    <name type="synonym">Monilia roreri</name>
    <dbReference type="NCBI Taxonomy" id="221103"/>
    <lineage>
        <taxon>Eukaryota</taxon>
        <taxon>Fungi</taxon>
        <taxon>Dikarya</taxon>
        <taxon>Basidiomycota</taxon>
        <taxon>Agaricomycotina</taxon>
        <taxon>Agaricomycetes</taxon>
        <taxon>Agaricomycetidae</taxon>
        <taxon>Agaricales</taxon>
        <taxon>Marasmiineae</taxon>
        <taxon>Marasmiaceae</taxon>
        <taxon>Moniliophthora</taxon>
    </lineage>
</organism>
<keyword evidence="1" id="KW-0813">Transport</keyword>
<dbReference type="InterPro" id="IPR016181">
    <property type="entry name" value="Acyl_CoA_acyltransferase"/>
</dbReference>
<dbReference type="GO" id="GO:0007264">
    <property type="term" value="P:small GTPase-mediated signal transduction"/>
    <property type="evidence" value="ECO:0007669"/>
    <property type="project" value="InterPro"/>
</dbReference>
<protein>
    <submittedName>
        <fullName evidence="7">Putative acyl-CoA N-acyltransferase</fullName>
    </submittedName>
</protein>
<dbReference type="GO" id="GO:0015031">
    <property type="term" value="P:protein transport"/>
    <property type="evidence" value="ECO:0007669"/>
    <property type="project" value="UniProtKB-KW"/>
</dbReference>
<dbReference type="InterPro" id="IPR000182">
    <property type="entry name" value="GNAT_dom"/>
</dbReference>
<evidence type="ECO:0000313" key="8">
    <source>
        <dbReference type="Proteomes" id="UP000054988"/>
    </source>
</evidence>
<name>A0A0W0G4I4_MONRR</name>